<dbReference type="GO" id="GO:0006423">
    <property type="term" value="P:cysteinyl-tRNA aminoacylation"/>
    <property type="evidence" value="ECO:0007669"/>
    <property type="project" value="InterPro"/>
</dbReference>
<gene>
    <name evidence="15" type="primary">CARS1</name>
    <name evidence="15" type="ORF">CDAR_298341</name>
</gene>
<dbReference type="Pfam" id="PF01406">
    <property type="entry name" value="tRNA-synt_1e"/>
    <property type="match status" value="1"/>
</dbReference>
<evidence type="ECO:0000256" key="13">
    <source>
        <dbReference type="SAM" id="MobiDB-lite"/>
    </source>
</evidence>
<protein>
    <recommendedName>
        <fullName evidence="11">Cysteine--tRNA ligase, cytoplasmic</fullName>
        <ecNumber evidence="2">6.1.1.16</ecNumber>
    </recommendedName>
    <alternativeName>
        <fullName evidence="10">Cysteinyl-tRNA synthetase</fullName>
    </alternativeName>
</protein>
<evidence type="ECO:0000256" key="1">
    <source>
        <dbReference type="ARBA" id="ARBA00001947"/>
    </source>
</evidence>
<dbReference type="Gene3D" id="1.20.120.1910">
    <property type="entry name" value="Cysteine-tRNA ligase, C-terminal anti-codon recognition domain"/>
    <property type="match status" value="1"/>
</dbReference>
<evidence type="ECO:0000256" key="3">
    <source>
        <dbReference type="ARBA" id="ARBA00022598"/>
    </source>
</evidence>
<evidence type="ECO:0000256" key="8">
    <source>
        <dbReference type="ARBA" id="ARBA00022917"/>
    </source>
</evidence>
<dbReference type="EC" id="6.1.1.16" evidence="2"/>
<dbReference type="InterPro" id="IPR014729">
    <property type="entry name" value="Rossmann-like_a/b/a_fold"/>
</dbReference>
<dbReference type="NCBIfam" id="TIGR00435">
    <property type="entry name" value="cysS"/>
    <property type="match status" value="1"/>
</dbReference>
<dbReference type="EMBL" id="BPLQ01009592">
    <property type="protein sequence ID" value="GIY45113.1"/>
    <property type="molecule type" value="Genomic_DNA"/>
</dbReference>
<keyword evidence="9" id="KW-0030">Aminoacyl-tRNA synthetase</keyword>
<evidence type="ECO:0000256" key="7">
    <source>
        <dbReference type="ARBA" id="ARBA00022840"/>
    </source>
</evidence>
<keyword evidence="6" id="KW-0862">Zinc</keyword>
<evidence type="ECO:0000256" key="6">
    <source>
        <dbReference type="ARBA" id="ARBA00022833"/>
    </source>
</evidence>
<keyword evidence="16" id="KW-1185">Reference proteome</keyword>
<dbReference type="AlphaFoldDB" id="A0AAV4TEN4"/>
<sequence>MGINIIDIKLNSSESSVIYFHNYQSFIIKMSKRSQPQWNRPDVCEKTQLKLYNSLTRDKELFVPQFGNKVLWYSCGPTVYDAAHMGHARSYISFDILRRVLSEYFGYDVFYVMNITDIDDKIIKRARQKFLFDEYVKKNTDLSKVISDVQESIKVYKKFLETTEDVDKRTMLENVIEKTENAVKNAENLISSKEKEEILKDLLKNSEDTLSDWQDKLHSNTEFDNSIFFSLPAMWEEAFYKDMDALNVLQPDAVTRVTEYIPEIINYVEKIIENDLAYESNGSVYFDTNKFDQMPNHFYGKLVPEAFGDLKKLQEGEGELSVSSERLSEKKSPSDFALWKTSKPGEPSWNSPWGKGRPGWHIECSVMASALLGESMDIHTGGFDLKFPHHDNELAQSEAYFNNDHWVRYFLHSGHLTISGCKMSKSLKNFITIQSALEHHTSRQIRLAFLLHSWKDTLDYSPQTLDIALHYEKFITEFILNVKDSIRDLPKKGREAFQKWGTEEHNLYSVFQQKQASVHESLCDNIDTRGALESIHDLITSSNIYMNTKKSNLLSCNRKVLTNIMSYILKMLKIFGASFGDSLQDSSENSTTQINEDLLMPYLKTLADFRENIRQQAKEIKATVILKQCDELRDDVLPILGVRLEDQEGMKTAIKLVDPAELAREKEIKLHIEAEKKLEKEKKKQEQEALKAAREAAKKMPPSEMFKEMTDKYSKFNDKGIPTHDINGKELSESQLKKVMKLYNTQEKKYNDYLKSIATS</sequence>
<evidence type="ECO:0000313" key="15">
    <source>
        <dbReference type="EMBL" id="GIY45113.1"/>
    </source>
</evidence>
<dbReference type="GO" id="GO:0004817">
    <property type="term" value="F:cysteine-tRNA ligase activity"/>
    <property type="evidence" value="ECO:0007669"/>
    <property type="project" value="UniProtKB-EC"/>
</dbReference>
<feature type="domain" description="tRNA synthetases class I catalytic" evidence="14">
    <location>
        <begin position="65"/>
        <end position="467"/>
    </location>
</feature>
<evidence type="ECO:0000256" key="2">
    <source>
        <dbReference type="ARBA" id="ARBA00012832"/>
    </source>
</evidence>
<feature type="coiled-coil region" evidence="12">
    <location>
        <begin position="169"/>
        <end position="196"/>
    </location>
</feature>
<keyword evidence="5" id="KW-0547">Nucleotide-binding</keyword>
<evidence type="ECO:0000259" key="14">
    <source>
        <dbReference type="Pfam" id="PF01406"/>
    </source>
</evidence>
<proteinExistence type="inferred from homology"/>
<keyword evidence="8" id="KW-0648">Protein biosynthesis</keyword>
<evidence type="ECO:0000256" key="11">
    <source>
        <dbReference type="ARBA" id="ARBA00039362"/>
    </source>
</evidence>
<dbReference type="GO" id="GO:0046872">
    <property type="term" value="F:metal ion binding"/>
    <property type="evidence" value="ECO:0007669"/>
    <property type="project" value="UniProtKB-KW"/>
</dbReference>
<evidence type="ECO:0000256" key="9">
    <source>
        <dbReference type="ARBA" id="ARBA00023146"/>
    </source>
</evidence>
<dbReference type="InterPro" id="IPR024909">
    <property type="entry name" value="Cys-tRNA/MSH_ligase"/>
</dbReference>
<dbReference type="CDD" id="cd00672">
    <property type="entry name" value="CysRS_core"/>
    <property type="match status" value="1"/>
</dbReference>
<feature type="region of interest" description="Disordered" evidence="13">
    <location>
        <begin position="679"/>
        <end position="706"/>
    </location>
</feature>
<evidence type="ECO:0000256" key="12">
    <source>
        <dbReference type="SAM" id="Coils"/>
    </source>
</evidence>
<dbReference type="InterPro" id="IPR015803">
    <property type="entry name" value="Cys-tRNA-ligase"/>
</dbReference>
<organism evidence="15 16">
    <name type="scientific">Caerostris darwini</name>
    <dbReference type="NCBI Taxonomy" id="1538125"/>
    <lineage>
        <taxon>Eukaryota</taxon>
        <taxon>Metazoa</taxon>
        <taxon>Ecdysozoa</taxon>
        <taxon>Arthropoda</taxon>
        <taxon>Chelicerata</taxon>
        <taxon>Arachnida</taxon>
        <taxon>Araneae</taxon>
        <taxon>Araneomorphae</taxon>
        <taxon>Entelegynae</taxon>
        <taxon>Araneoidea</taxon>
        <taxon>Araneidae</taxon>
        <taxon>Caerostris</taxon>
    </lineage>
</organism>
<dbReference type="PANTHER" id="PTHR10890:SF3">
    <property type="entry name" value="CYSTEINE--TRNA LIGASE, CYTOPLASMIC"/>
    <property type="match status" value="1"/>
</dbReference>
<dbReference type="GO" id="GO:0005737">
    <property type="term" value="C:cytoplasm"/>
    <property type="evidence" value="ECO:0007669"/>
    <property type="project" value="TreeGrafter"/>
</dbReference>
<keyword evidence="7" id="KW-0067">ATP-binding</keyword>
<dbReference type="InterPro" id="IPR032678">
    <property type="entry name" value="tRNA-synt_1_cat_dom"/>
</dbReference>
<evidence type="ECO:0000256" key="5">
    <source>
        <dbReference type="ARBA" id="ARBA00022741"/>
    </source>
</evidence>
<dbReference type="SUPFAM" id="SSF47323">
    <property type="entry name" value="Anticodon-binding domain of a subclass of class I aminoacyl-tRNA synthetases"/>
    <property type="match status" value="1"/>
</dbReference>
<evidence type="ECO:0000256" key="4">
    <source>
        <dbReference type="ARBA" id="ARBA00022723"/>
    </source>
</evidence>
<name>A0AAV4TEN4_9ARAC</name>
<dbReference type="GO" id="GO:0005524">
    <property type="term" value="F:ATP binding"/>
    <property type="evidence" value="ECO:0007669"/>
    <property type="project" value="UniProtKB-KW"/>
</dbReference>
<comment type="caution">
    <text evidence="15">The sequence shown here is derived from an EMBL/GenBank/DDBJ whole genome shotgun (WGS) entry which is preliminary data.</text>
</comment>
<keyword evidence="12" id="KW-0175">Coiled coil</keyword>
<accession>A0AAV4TEN4</accession>
<keyword evidence="4" id="KW-0479">Metal-binding</keyword>
<reference evidence="15 16" key="1">
    <citation type="submission" date="2021-06" db="EMBL/GenBank/DDBJ databases">
        <title>Caerostris darwini draft genome.</title>
        <authorList>
            <person name="Kono N."/>
            <person name="Arakawa K."/>
        </authorList>
    </citation>
    <scope>NUCLEOTIDE SEQUENCE [LARGE SCALE GENOMIC DNA]</scope>
</reference>
<dbReference type="PRINTS" id="PR00983">
    <property type="entry name" value="TRNASYNTHCYS"/>
</dbReference>
<feature type="compositionally biased region" description="Basic and acidic residues" evidence="13">
    <location>
        <begin position="679"/>
        <end position="698"/>
    </location>
</feature>
<dbReference type="PANTHER" id="PTHR10890">
    <property type="entry name" value="CYSTEINYL-TRNA SYNTHETASE"/>
    <property type="match status" value="1"/>
</dbReference>
<dbReference type="HAMAP" id="MF_00041">
    <property type="entry name" value="Cys_tRNA_synth"/>
    <property type="match status" value="1"/>
</dbReference>
<comment type="cofactor">
    <cofactor evidence="1">
        <name>Zn(2+)</name>
        <dbReference type="ChEBI" id="CHEBI:29105"/>
    </cofactor>
</comment>
<dbReference type="Proteomes" id="UP001054837">
    <property type="component" value="Unassembled WGS sequence"/>
</dbReference>
<dbReference type="SUPFAM" id="SSF52374">
    <property type="entry name" value="Nucleotidylyl transferase"/>
    <property type="match status" value="1"/>
</dbReference>
<dbReference type="InterPro" id="IPR009080">
    <property type="entry name" value="tRNAsynth_Ia_anticodon-bd"/>
</dbReference>
<evidence type="ECO:0000313" key="16">
    <source>
        <dbReference type="Proteomes" id="UP001054837"/>
    </source>
</evidence>
<keyword evidence="3 15" id="KW-0436">Ligase</keyword>
<evidence type="ECO:0000256" key="10">
    <source>
        <dbReference type="ARBA" id="ARBA00031499"/>
    </source>
</evidence>
<dbReference type="Gene3D" id="3.40.50.620">
    <property type="entry name" value="HUPs"/>
    <property type="match status" value="2"/>
</dbReference>